<dbReference type="Gene3D" id="1.10.10.10">
    <property type="entry name" value="Winged helix-like DNA-binding domain superfamily/Winged helix DNA-binding domain"/>
    <property type="match status" value="1"/>
</dbReference>
<evidence type="ECO:0008006" key="5">
    <source>
        <dbReference type="Google" id="ProtNLM"/>
    </source>
</evidence>
<dbReference type="EMBL" id="CAJZAG010000002">
    <property type="protein sequence ID" value="CAG9167475.1"/>
    <property type="molecule type" value="Genomic_DNA"/>
</dbReference>
<dbReference type="SMART" id="SM00421">
    <property type="entry name" value="HTH_LUXR"/>
    <property type="match status" value="1"/>
</dbReference>
<dbReference type="PROSITE" id="PS51832">
    <property type="entry name" value="HD_GYP"/>
    <property type="match status" value="1"/>
</dbReference>
<dbReference type="SUPFAM" id="SSF109604">
    <property type="entry name" value="HD-domain/PDEase-like"/>
    <property type="match status" value="1"/>
</dbReference>
<accession>A0ABN7Y690</accession>
<dbReference type="InterPro" id="IPR037522">
    <property type="entry name" value="HD_GYP_dom"/>
</dbReference>
<dbReference type="Pfam" id="PF00196">
    <property type="entry name" value="GerE"/>
    <property type="match status" value="1"/>
</dbReference>
<gene>
    <name evidence="3" type="ORF">LMG32289_01399</name>
</gene>
<comment type="caution">
    <text evidence="3">The sequence shown here is derived from an EMBL/GenBank/DDBJ whole genome shotgun (WGS) entry which is preliminary data.</text>
</comment>
<protein>
    <recommendedName>
        <fullName evidence="5">LuxR family transcriptional regulator</fullName>
    </recommendedName>
</protein>
<organism evidence="3 4">
    <name type="scientific">Cupriavidus pampae</name>
    <dbReference type="NCBI Taxonomy" id="659251"/>
    <lineage>
        <taxon>Bacteria</taxon>
        <taxon>Pseudomonadati</taxon>
        <taxon>Pseudomonadota</taxon>
        <taxon>Betaproteobacteria</taxon>
        <taxon>Burkholderiales</taxon>
        <taxon>Burkholderiaceae</taxon>
        <taxon>Cupriavidus</taxon>
    </lineage>
</organism>
<dbReference type="InterPro" id="IPR036388">
    <property type="entry name" value="WH-like_DNA-bd_sf"/>
</dbReference>
<evidence type="ECO:0000259" key="2">
    <source>
        <dbReference type="PROSITE" id="PS51832"/>
    </source>
</evidence>
<dbReference type="InterPro" id="IPR016032">
    <property type="entry name" value="Sig_transdc_resp-reg_C-effctor"/>
</dbReference>
<dbReference type="Pfam" id="PF13487">
    <property type="entry name" value="HD_5"/>
    <property type="match status" value="1"/>
</dbReference>
<dbReference type="InterPro" id="IPR000792">
    <property type="entry name" value="Tscrpt_reg_LuxR_C"/>
</dbReference>
<feature type="domain" description="HTH luxR-type" evidence="1">
    <location>
        <begin position="430"/>
        <end position="492"/>
    </location>
</feature>
<reference evidence="3 4" key="1">
    <citation type="submission" date="2021-08" db="EMBL/GenBank/DDBJ databases">
        <authorList>
            <person name="Peeters C."/>
        </authorList>
    </citation>
    <scope>NUCLEOTIDE SEQUENCE [LARGE SCALE GENOMIC DNA]</scope>
    <source>
        <strain evidence="3 4">LMG 32289</strain>
    </source>
</reference>
<dbReference type="Gene3D" id="1.10.3210.10">
    <property type="entry name" value="Hypothetical protein af1432"/>
    <property type="match status" value="2"/>
</dbReference>
<dbReference type="SUPFAM" id="SSF46894">
    <property type="entry name" value="C-terminal effector domain of the bipartite response regulators"/>
    <property type="match status" value="1"/>
</dbReference>
<dbReference type="RefSeq" id="WP_223983695.1">
    <property type="nucleotide sequence ID" value="NZ_CAJZAG010000002.1"/>
</dbReference>
<dbReference type="CDD" id="cd06170">
    <property type="entry name" value="LuxR_C_like"/>
    <property type="match status" value="1"/>
</dbReference>
<dbReference type="PANTHER" id="PTHR45228">
    <property type="entry name" value="CYCLIC DI-GMP PHOSPHODIESTERASE TM_0186-RELATED"/>
    <property type="match status" value="1"/>
</dbReference>
<sequence>MNHNTGRRRYLLRVFDAVKALAFIGDLSMGQPTDHSPRTAWLAMRLAQSARLDASMQGTVCEAALLRWSGCTANAGGFAEIFGDDIAIRMAMLEGRSAAIKPLTEVGNMNTALRPLAQIHCEVSAAVSDMLGLAPATEAALRHILEAWDGSGQPRHIEGDALPLAVCVVALAGDLEVLGRTFGVNVALGLIAERADRRYPAWLVSIVTSHAASWLAELEATSAARLDMALRTPHMEFKTSAGLIADVIDLKLPWMTGFSRTVAATAAGAFARLSSDKAAQAHVYHAGLIHGIGRAAVPNEVWEMTTSLPESAWEQVRLVPYWTSRAGQWPGPLGEAATLASFAYERLDGSGYFRGARDQALSLEARVLAAAVAWAAMRSPRPWRAPLSAEAAARELRDEVARGRLCAEAVDALISNGTRIARSPPLCSPEDSPLSPREMDVLRAVSRGATNKGAARELKLSPSTVGTHLESVYRKLGCTTRAAATLKASAMGLL</sequence>
<proteinExistence type="predicted"/>
<evidence type="ECO:0000313" key="4">
    <source>
        <dbReference type="Proteomes" id="UP000706525"/>
    </source>
</evidence>
<dbReference type="InterPro" id="IPR052020">
    <property type="entry name" value="Cyclic_di-GMP/3'3'-cGAMP_PDE"/>
</dbReference>
<feature type="domain" description="HD-GYP" evidence="2">
    <location>
        <begin position="230"/>
        <end position="429"/>
    </location>
</feature>
<name>A0ABN7Y690_9BURK</name>
<dbReference type="PROSITE" id="PS50043">
    <property type="entry name" value="HTH_LUXR_2"/>
    <property type="match status" value="1"/>
</dbReference>
<dbReference type="PRINTS" id="PR00038">
    <property type="entry name" value="HTHLUXR"/>
</dbReference>
<evidence type="ECO:0000259" key="1">
    <source>
        <dbReference type="PROSITE" id="PS50043"/>
    </source>
</evidence>
<keyword evidence="4" id="KW-1185">Reference proteome</keyword>
<dbReference type="Proteomes" id="UP000706525">
    <property type="component" value="Unassembled WGS sequence"/>
</dbReference>
<evidence type="ECO:0000313" key="3">
    <source>
        <dbReference type="EMBL" id="CAG9167475.1"/>
    </source>
</evidence>